<comment type="caution">
    <text evidence="1">The sequence shown here is derived from an EMBL/GenBank/DDBJ whole genome shotgun (WGS) entry which is preliminary data.</text>
</comment>
<proteinExistence type="predicted"/>
<dbReference type="EMBL" id="JWZX01003373">
    <property type="protein sequence ID" value="KOO21307.1"/>
    <property type="molecule type" value="Genomic_DNA"/>
</dbReference>
<organism evidence="1 2">
    <name type="scientific">Chrysochromulina tobinii</name>
    <dbReference type="NCBI Taxonomy" id="1460289"/>
    <lineage>
        <taxon>Eukaryota</taxon>
        <taxon>Haptista</taxon>
        <taxon>Haptophyta</taxon>
        <taxon>Prymnesiophyceae</taxon>
        <taxon>Prymnesiales</taxon>
        <taxon>Chrysochromulinaceae</taxon>
        <taxon>Chrysochromulina</taxon>
    </lineage>
</organism>
<dbReference type="InterPro" id="IPR023614">
    <property type="entry name" value="Porin_dom_sf"/>
</dbReference>
<keyword evidence="2" id="KW-1185">Reference proteome</keyword>
<name>A0A0M0J4N3_9EUKA</name>
<evidence type="ECO:0000313" key="1">
    <source>
        <dbReference type="EMBL" id="KOO21307.1"/>
    </source>
</evidence>
<evidence type="ECO:0000313" key="2">
    <source>
        <dbReference type="Proteomes" id="UP000037460"/>
    </source>
</evidence>
<dbReference type="Proteomes" id="UP000037460">
    <property type="component" value="Unassembled WGS sequence"/>
</dbReference>
<sequence length="296" mass="30878">MAYVPAPAAALVTAPAAAAPPEATPAAEPPLPPGLPPANETGFAALQMFGGDFAELMHSLRPHSLFTITSQPLDGVVTSGLGMMSGDHTHAQVGTQYFTPFGALKAELMSNGMLQASFENFTLLYGMLQFNTKFLFSSAGQPVGGELQGIVGTPLGALVGSTNGLQSSIELISGMPLGQTETSTSMLMFGVHSWSMLGLRGGIKAALEWGHQELDGEQLHSLLASLEWEPKTEGVMTVGGTRQVTDHTRLRGKWSTTGVLALALEVAGEKSTVQLTTEVNTVSGEPKFGATINLSP</sequence>
<protein>
    <submittedName>
        <fullName evidence="1">Uncharacterized protein</fullName>
    </submittedName>
</protein>
<gene>
    <name evidence="1" type="ORF">Ctob_000146</name>
</gene>
<accession>A0A0M0J4N3</accession>
<reference evidence="2" key="1">
    <citation type="journal article" date="2015" name="PLoS Genet.">
        <title>Genome Sequence and Transcriptome Analyses of Chrysochromulina tobin: Metabolic Tools for Enhanced Algal Fitness in the Prominent Order Prymnesiales (Haptophyceae).</title>
        <authorList>
            <person name="Hovde B.T."/>
            <person name="Deodato C.R."/>
            <person name="Hunsperger H.M."/>
            <person name="Ryken S.A."/>
            <person name="Yost W."/>
            <person name="Jha R.K."/>
            <person name="Patterson J."/>
            <person name="Monnat R.J. Jr."/>
            <person name="Barlow S.B."/>
            <person name="Starkenburg S.R."/>
            <person name="Cattolico R.A."/>
        </authorList>
    </citation>
    <scope>NUCLEOTIDE SEQUENCE</scope>
    <source>
        <strain evidence="2">CCMP291</strain>
    </source>
</reference>
<dbReference type="AlphaFoldDB" id="A0A0M0J4N3"/>
<dbReference type="OrthoDB" id="10622244at2759"/>
<dbReference type="Gene3D" id="2.40.160.10">
    <property type="entry name" value="Porin"/>
    <property type="match status" value="1"/>
</dbReference>